<comment type="caution">
    <text evidence="2">The sequence shown here is derived from an EMBL/GenBank/DDBJ whole genome shotgun (WGS) entry which is preliminary data.</text>
</comment>
<dbReference type="SUPFAM" id="SSF143422">
    <property type="entry name" value="Transposase IS200-like"/>
    <property type="match status" value="1"/>
</dbReference>
<dbReference type="GO" id="GO:0006313">
    <property type="term" value="P:DNA transposition"/>
    <property type="evidence" value="ECO:0007669"/>
    <property type="project" value="InterPro"/>
</dbReference>
<gene>
    <name evidence="2" type="ORF">CA85_47190</name>
</gene>
<dbReference type="Gene3D" id="3.30.70.1290">
    <property type="entry name" value="Transposase IS200-like"/>
    <property type="match status" value="1"/>
</dbReference>
<sequence>MRAMPRQKRSDEAGIIYHALNRGNDRNEIFKKPEDYDAFIRIVDEGLQKYPVELFSFSLMPNHWHLVLRPRKDGQMGRLLRWVSATHTLRYHGHYHRHGYGHLYQSRFKSFPVQSDEHFYVVCRYVERNPLRACLVDKAEDWRHGSLHRWCTRPEPTPKILSPWAIPRLRDWLKRVNAALTKTELEAMRTSVNRGRPFGDETWTDEIAERHGLWYTMRSVGRPRKKLTQPK</sequence>
<evidence type="ECO:0000259" key="1">
    <source>
        <dbReference type="SMART" id="SM01321"/>
    </source>
</evidence>
<dbReference type="GO" id="GO:0004803">
    <property type="term" value="F:transposase activity"/>
    <property type="evidence" value="ECO:0007669"/>
    <property type="project" value="InterPro"/>
</dbReference>
<keyword evidence="3" id="KW-1185">Reference proteome</keyword>
<organism evidence="2 3">
    <name type="scientific">Allorhodopirellula solitaria</name>
    <dbReference type="NCBI Taxonomy" id="2527987"/>
    <lineage>
        <taxon>Bacteria</taxon>
        <taxon>Pseudomonadati</taxon>
        <taxon>Planctomycetota</taxon>
        <taxon>Planctomycetia</taxon>
        <taxon>Pirellulales</taxon>
        <taxon>Pirellulaceae</taxon>
        <taxon>Allorhodopirellula</taxon>
    </lineage>
</organism>
<name>A0A5C5WYW8_9BACT</name>
<dbReference type="PANTHER" id="PTHR34322:SF2">
    <property type="entry name" value="TRANSPOSASE IS200-LIKE DOMAIN-CONTAINING PROTEIN"/>
    <property type="match status" value="1"/>
</dbReference>
<dbReference type="GO" id="GO:0003677">
    <property type="term" value="F:DNA binding"/>
    <property type="evidence" value="ECO:0007669"/>
    <property type="project" value="InterPro"/>
</dbReference>
<feature type="domain" description="Transposase IS200-like" evidence="1">
    <location>
        <begin position="12"/>
        <end position="129"/>
    </location>
</feature>
<dbReference type="InterPro" id="IPR036515">
    <property type="entry name" value="Transposase_17_sf"/>
</dbReference>
<accession>A0A5C5WYW8</accession>
<protein>
    <submittedName>
        <fullName evidence="2">Transposase IS200 like protein</fullName>
    </submittedName>
</protein>
<dbReference type="AlphaFoldDB" id="A0A5C5WYW8"/>
<evidence type="ECO:0000313" key="3">
    <source>
        <dbReference type="Proteomes" id="UP000318053"/>
    </source>
</evidence>
<evidence type="ECO:0000313" key="2">
    <source>
        <dbReference type="EMBL" id="TWT55907.1"/>
    </source>
</evidence>
<dbReference type="SMART" id="SM01321">
    <property type="entry name" value="Y1_Tnp"/>
    <property type="match status" value="1"/>
</dbReference>
<dbReference type="PANTHER" id="PTHR34322">
    <property type="entry name" value="TRANSPOSASE, Y1_TNP DOMAIN-CONTAINING"/>
    <property type="match status" value="1"/>
</dbReference>
<dbReference type="EMBL" id="SJPK01000020">
    <property type="protein sequence ID" value="TWT55907.1"/>
    <property type="molecule type" value="Genomic_DNA"/>
</dbReference>
<proteinExistence type="predicted"/>
<dbReference type="Pfam" id="PF01797">
    <property type="entry name" value="Y1_Tnp"/>
    <property type="match status" value="1"/>
</dbReference>
<dbReference type="InterPro" id="IPR002686">
    <property type="entry name" value="Transposase_17"/>
</dbReference>
<dbReference type="Proteomes" id="UP000318053">
    <property type="component" value="Unassembled WGS sequence"/>
</dbReference>
<reference evidence="2 3" key="1">
    <citation type="submission" date="2019-02" db="EMBL/GenBank/DDBJ databases">
        <title>Deep-cultivation of Planctomycetes and their phenomic and genomic characterization uncovers novel biology.</title>
        <authorList>
            <person name="Wiegand S."/>
            <person name="Jogler M."/>
            <person name="Boedeker C."/>
            <person name="Pinto D."/>
            <person name="Vollmers J."/>
            <person name="Rivas-Marin E."/>
            <person name="Kohn T."/>
            <person name="Peeters S.H."/>
            <person name="Heuer A."/>
            <person name="Rast P."/>
            <person name="Oberbeckmann S."/>
            <person name="Bunk B."/>
            <person name="Jeske O."/>
            <person name="Meyerdierks A."/>
            <person name="Storesund J.E."/>
            <person name="Kallscheuer N."/>
            <person name="Luecker S."/>
            <person name="Lage O.M."/>
            <person name="Pohl T."/>
            <person name="Merkel B.J."/>
            <person name="Hornburger P."/>
            <person name="Mueller R.-W."/>
            <person name="Bruemmer F."/>
            <person name="Labrenz M."/>
            <person name="Spormann A.M."/>
            <person name="Op Den Camp H."/>
            <person name="Overmann J."/>
            <person name="Amann R."/>
            <person name="Jetten M.S.M."/>
            <person name="Mascher T."/>
            <person name="Medema M.H."/>
            <person name="Devos D.P."/>
            <person name="Kaster A.-K."/>
            <person name="Ovreas L."/>
            <person name="Rohde M."/>
            <person name="Galperin M.Y."/>
            <person name="Jogler C."/>
        </authorList>
    </citation>
    <scope>NUCLEOTIDE SEQUENCE [LARGE SCALE GENOMIC DNA]</scope>
    <source>
        <strain evidence="2 3">CA85</strain>
    </source>
</reference>